<evidence type="ECO:0000313" key="6">
    <source>
        <dbReference type="EMBL" id="KAG6476561.1"/>
    </source>
</evidence>
<proteinExistence type="inferred from homology"/>
<dbReference type="PROSITE" id="PS00375">
    <property type="entry name" value="UDPGT"/>
    <property type="match status" value="1"/>
</dbReference>
<organism evidence="6 7">
    <name type="scientific">Zingiber officinale</name>
    <name type="common">Ginger</name>
    <name type="synonym">Amomum zingiber</name>
    <dbReference type="NCBI Taxonomy" id="94328"/>
    <lineage>
        <taxon>Eukaryota</taxon>
        <taxon>Viridiplantae</taxon>
        <taxon>Streptophyta</taxon>
        <taxon>Embryophyta</taxon>
        <taxon>Tracheophyta</taxon>
        <taxon>Spermatophyta</taxon>
        <taxon>Magnoliopsida</taxon>
        <taxon>Liliopsida</taxon>
        <taxon>Zingiberales</taxon>
        <taxon>Zingiberaceae</taxon>
        <taxon>Zingiber</taxon>
    </lineage>
</organism>
<dbReference type="InterPro" id="IPR035595">
    <property type="entry name" value="UDP_glycos_trans_CS"/>
</dbReference>
<dbReference type="EC" id="2.4.1.-" evidence="5"/>
<dbReference type="PANTHER" id="PTHR11926">
    <property type="entry name" value="GLUCOSYL/GLUCURONOSYL TRANSFERASES"/>
    <property type="match status" value="1"/>
</dbReference>
<dbReference type="InterPro" id="IPR002213">
    <property type="entry name" value="UDP_glucos_trans"/>
</dbReference>
<gene>
    <name evidence="6" type="ORF">ZIOFF_065803</name>
</gene>
<dbReference type="Pfam" id="PF00201">
    <property type="entry name" value="UDPGT"/>
    <property type="match status" value="1"/>
</dbReference>
<dbReference type="SUPFAM" id="SSF53756">
    <property type="entry name" value="UDP-Glycosyltransferase/glycogen phosphorylase"/>
    <property type="match status" value="1"/>
</dbReference>
<evidence type="ECO:0000256" key="4">
    <source>
        <dbReference type="RuleBase" id="RU003718"/>
    </source>
</evidence>
<dbReference type="CDD" id="cd03784">
    <property type="entry name" value="GT1_Gtf-like"/>
    <property type="match status" value="1"/>
</dbReference>
<dbReference type="EMBL" id="JACMSC010000018">
    <property type="protein sequence ID" value="KAG6476561.1"/>
    <property type="molecule type" value="Genomic_DNA"/>
</dbReference>
<comment type="caution">
    <text evidence="6">The sequence shown here is derived from an EMBL/GenBank/DDBJ whole genome shotgun (WGS) entry which is preliminary data.</text>
</comment>
<keyword evidence="7" id="KW-1185">Reference proteome</keyword>
<keyword evidence="3 4" id="KW-0808">Transferase</keyword>
<comment type="similarity">
    <text evidence="1 4">Belongs to the UDP-glycosyltransferase family.</text>
</comment>
<dbReference type="PANTHER" id="PTHR11926:SF1494">
    <property type="entry name" value="FLAVONOL 3-O-GLUCOSYLTRANSFERASE UGT76E12-RELATED"/>
    <property type="match status" value="1"/>
</dbReference>
<name>A0A8J5EXJ6_ZINOF</name>
<evidence type="ECO:0000256" key="5">
    <source>
        <dbReference type="RuleBase" id="RU362057"/>
    </source>
</evidence>
<protein>
    <recommendedName>
        <fullName evidence="5">Glycosyltransferase</fullName>
        <ecNumber evidence="5">2.4.1.-</ecNumber>
    </recommendedName>
</protein>
<sequence length="466" mass="50574">MEEYSGEVKPHALFVAIPFQGHFTPSANLAVLLAARGFIVTFVTTEAFHQQILASSVTGADVFAGARSRGLDIRHELVSDGRLQSPAKDERPLHNLAFALLHLMSPHVEQLIMKLSAGGDGDTPVDVLVADSYFVWPSTLAKRFGIPYVSFWTEPALVFALFYHLPLLLPPPEDRTATITRVGRIPGVPAIEPRDLVSFFHTPEASSLTLQMIGKAFEEAKAADFVLCNTVEELEAGTVAALQEYYSGARFYSIGPITDFSGGAISTSIFPASDSSRWLDAMPPRSVLYISFGSAVQIAGGVLSSGVRFLWVLRHGSEQLPEGFEEASLGRGLVVPWCRQREVLLHPAVGGFLTHCGWNSVLESMWCGVPMLCFPQAADQPTNRKLVVEVRAGIDIGGAGEVVRAEVAKAIDGLMGGEVGGEVRREMERVRKVLVSAVAPDGSSSRNITRFVEELTRDLSEKKIRS</sequence>
<keyword evidence="2 4" id="KW-0328">Glycosyltransferase</keyword>
<evidence type="ECO:0000256" key="1">
    <source>
        <dbReference type="ARBA" id="ARBA00009995"/>
    </source>
</evidence>
<dbReference type="AlphaFoldDB" id="A0A8J5EXJ6"/>
<evidence type="ECO:0000256" key="2">
    <source>
        <dbReference type="ARBA" id="ARBA00022676"/>
    </source>
</evidence>
<dbReference type="GO" id="GO:0080044">
    <property type="term" value="F:quercetin 7-O-glucosyltransferase activity"/>
    <property type="evidence" value="ECO:0007669"/>
    <property type="project" value="TreeGrafter"/>
</dbReference>
<accession>A0A8J5EXJ6</accession>
<dbReference type="Proteomes" id="UP000734854">
    <property type="component" value="Unassembled WGS sequence"/>
</dbReference>
<reference evidence="6 7" key="1">
    <citation type="submission" date="2020-08" db="EMBL/GenBank/DDBJ databases">
        <title>Plant Genome Project.</title>
        <authorList>
            <person name="Zhang R.-G."/>
        </authorList>
    </citation>
    <scope>NUCLEOTIDE SEQUENCE [LARGE SCALE GENOMIC DNA]</scope>
    <source>
        <tissue evidence="6">Rhizome</tissue>
    </source>
</reference>
<evidence type="ECO:0000256" key="3">
    <source>
        <dbReference type="ARBA" id="ARBA00022679"/>
    </source>
</evidence>
<dbReference type="Gene3D" id="3.40.50.2000">
    <property type="entry name" value="Glycogen Phosphorylase B"/>
    <property type="match status" value="2"/>
</dbReference>
<evidence type="ECO:0000313" key="7">
    <source>
        <dbReference type="Proteomes" id="UP000734854"/>
    </source>
</evidence>
<dbReference type="GO" id="GO:0080043">
    <property type="term" value="F:quercetin 3-O-glucosyltransferase activity"/>
    <property type="evidence" value="ECO:0007669"/>
    <property type="project" value="TreeGrafter"/>
</dbReference>